<comment type="catalytic activity">
    <reaction evidence="1">
        <text>futalosine + H2O = dehypoxanthine futalosine + hypoxanthine</text>
        <dbReference type="Rhea" id="RHEA:25904"/>
        <dbReference type="ChEBI" id="CHEBI:15377"/>
        <dbReference type="ChEBI" id="CHEBI:17368"/>
        <dbReference type="ChEBI" id="CHEBI:58863"/>
        <dbReference type="ChEBI" id="CHEBI:58864"/>
        <dbReference type="EC" id="3.2.2.26"/>
    </reaction>
</comment>
<dbReference type="GO" id="GO:0008930">
    <property type="term" value="F:methylthioadenosine nucleosidase activity"/>
    <property type="evidence" value="ECO:0007669"/>
    <property type="project" value="TreeGrafter"/>
</dbReference>
<dbReference type="GO" id="GO:0019284">
    <property type="term" value="P:L-methionine salvage from S-adenosylmethionine"/>
    <property type="evidence" value="ECO:0007669"/>
    <property type="project" value="TreeGrafter"/>
</dbReference>
<dbReference type="UniPathway" id="UPA00079"/>
<dbReference type="NCBIfam" id="NF006087">
    <property type="entry name" value="PRK08236.1"/>
    <property type="match status" value="1"/>
</dbReference>
<evidence type="ECO:0000256" key="1">
    <source>
        <dbReference type="HAMAP-Rule" id="MF_00991"/>
    </source>
</evidence>
<dbReference type="AlphaFoldDB" id="A0A7X0SJE7"/>
<dbReference type="RefSeq" id="WP_185128733.1">
    <property type="nucleotide sequence ID" value="NZ_JACJVO010000009.1"/>
</dbReference>
<dbReference type="PANTHER" id="PTHR46832">
    <property type="entry name" value="5'-METHYLTHIOADENOSINE/S-ADENOSYLHOMOCYSTEINE NUCLEOSIDASE"/>
    <property type="match status" value="1"/>
</dbReference>
<evidence type="ECO:0000256" key="2">
    <source>
        <dbReference type="NCBIfam" id="TIGR03664"/>
    </source>
</evidence>
<dbReference type="GO" id="GO:0009116">
    <property type="term" value="P:nucleoside metabolic process"/>
    <property type="evidence" value="ECO:0007669"/>
    <property type="project" value="InterPro"/>
</dbReference>
<proteinExistence type="inferred from homology"/>
<comment type="caution">
    <text evidence="4">The sequence shown here is derived from an EMBL/GenBank/DDBJ whole genome shotgun (WGS) entry which is preliminary data.</text>
</comment>
<dbReference type="PANTHER" id="PTHR46832:SF2">
    <property type="entry name" value="FUTALOSINE HYDROLASE"/>
    <property type="match status" value="1"/>
</dbReference>
<dbReference type="EC" id="3.2.2.26" evidence="1 2"/>
<dbReference type="EMBL" id="JACJVO010000009">
    <property type="protein sequence ID" value="MBB6731090.1"/>
    <property type="molecule type" value="Genomic_DNA"/>
</dbReference>
<evidence type="ECO:0000259" key="3">
    <source>
        <dbReference type="Pfam" id="PF01048"/>
    </source>
</evidence>
<dbReference type="NCBIfam" id="TIGR03664">
    <property type="entry name" value="fut_nucase"/>
    <property type="match status" value="1"/>
</dbReference>
<keyword evidence="1 4" id="KW-0378">Hydrolase</keyword>
<dbReference type="SUPFAM" id="SSF53167">
    <property type="entry name" value="Purine and uridine phosphorylases"/>
    <property type="match status" value="1"/>
</dbReference>
<dbReference type="Pfam" id="PF01048">
    <property type="entry name" value="PNP_UDP_1"/>
    <property type="match status" value="1"/>
</dbReference>
<accession>A0A7X0SJE7</accession>
<dbReference type="Gene3D" id="3.40.50.1580">
    <property type="entry name" value="Nucleoside phosphorylase domain"/>
    <property type="match status" value="1"/>
</dbReference>
<dbReference type="GO" id="GO:0005829">
    <property type="term" value="C:cytosol"/>
    <property type="evidence" value="ECO:0007669"/>
    <property type="project" value="TreeGrafter"/>
</dbReference>
<reference evidence="4 5" key="1">
    <citation type="submission" date="2020-08" db="EMBL/GenBank/DDBJ databases">
        <title>Cohnella phylogeny.</title>
        <authorList>
            <person name="Dunlap C."/>
        </authorList>
    </citation>
    <scope>NUCLEOTIDE SEQUENCE [LARGE SCALE GENOMIC DNA]</scope>
    <source>
        <strain evidence="4 5">CBP 2801</strain>
    </source>
</reference>
<dbReference type="GO" id="GO:0008782">
    <property type="term" value="F:adenosylhomocysteine nucleosidase activity"/>
    <property type="evidence" value="ECO:0007669"/>
    <property type="project" value="TreeGrafter"/>
</dbReference>
<organism evidence="4 5">
    <name type="scientific">Cohnella zeiphila</name>
    <dbReference type="NCBI Taxonomy" id="2761120"/>
    <lineage>
        <taxon>Bacteria</taxon>
        <taxon>Bacillati</taxon>
        <taxon>Bacillota</taxon>
        <taxon>Bacilli</taxon>
        <taxon>Bacillales</taxon>
        <taxon>Paenibacillaceae</taxon>
        <taxon>Cohnella</taxon>
    </lineage>
</organism>
<keyword evidence="5" id="KW-1185">Reference proteome</keyword>
<dbReference type="HAMAP" id="MF_00991">
    <property type="entry name" value="MqnB"/>
    <property type="match status" value="1"/>
</dbReference>
<feature type="domain" description="Nucleoside phosphorylase" evidence="3">
    <location>
        <begin position="35"/>
        <end position="190"/>
    </location>
</feature>
<keyword evidence="1" id="KW-0474">Menaquinone biosynthesis</keyword>
<dbReference type="InterPro" id="IPR000845">
    <property type="entry name" value="Nucleoside_phosphorylase_d"/>
</dbReference>
<protein>
    <recommendedName>
        <fullName evidence="1 2">Futalosine hydrolase</fullName>
        <shortName evidence="1">FL hydrolase</shortName>
        <ecNumber evidence="1 2">3.2.2.26</ecNumber>
    </recommendedName>
    <alternativeName>
        <fullName evidence="1">Futalosine nucleosidase</fullName>
    </alternativeName>
    <alternativeName>
        <fullName evidence="1">Menaquinone biosynthetic enzyme MqnB</fullName>
    </alternativeName>
</protein>
<name>A0A7X0SJE7_9BACL</name>
<comment type="similarity">
    <text evidence="1">Belongs to the PNP/UDP phosphorylase family. Futalosine hydrolase subfamily.</text>
</comment>
<dbReference type="CDD" id="cd17766">
    <property type="entry name" value="futalosine_nucleosidase_MqnB"/>
    <property type="match status" value="1"/>
</dbReference>
<comment type="pathway">
    <text evidence="1">Quinol/quinone metabolism; menaquinone biosynthesis.</text>
</comment>
<evidence type="ECO:0000313" key="5">
    <source>
        <dbReference type="Proteomes" id="UP000564644"/>
    </source>
</evidence>
<sequence length="217" mass="21460">MNDNLDVLVMTAVEAEREAVLRGIGQAGGFDVRLAGVGPASAAARTAAALAGGRYRLVVSAGIGGGFAGRADIGALVIASEIVSADLGAETPDGFAGVDELGFGSARSAVDAGLAERWAQAISAAWRPAAFGPILTLSTATGTAETAALLAERVPGAAAEGMEGGGVAAAAALFGVPVLEVRAVSNAVGPRNRAAWKIPEALRALEAGISIFTEVLP</sequence>
<dbReference type="InterPro" id="IPR035994">
    <property type="entry name" value="Nucleoside_phosphorylase_sf"/>
</dbReference>
<dbReference type="GO" id="GO:0009234">
    <property type="term" value="P:menaquinone biosynthetic process"/>
    <property type="evidence" value="ECO:0007669"/>
    <property type="project" value="UniProtKB-UniRule"/>
</dbReference>
<evidence type="ECO:0000313" key="4">
    <source>
        <dbReference type="EMBL" id="MBB6731090.1"/>
    </source>
</evidence>
<dbReference type="Proteomes" id="UP000564644">
    <property type="component" value="Unassembled WGS sequence"/>
</dbReference>
<gene>
    <name evidence="1" type="primary">mqnB</name>
    <name evidence="4" type="ORF">H7C18_09250</name>
</gene>
<keyword evidence="4" id="KW-0326">Glycosidase</keyword>
<comment type="function">
    <text evidence="1">Catalyzes the hydrolysis of futalosine (FL) to dehypoxanthine futalosine (DHFL) and hypoxanthine, a step in the biosynthesis of menaquinone (MK, vitamin K2).</text>
</comment>
<dbReference type="InterPro" id="IPR019963">
    <property type="entry name" value="FL_hydrolase_MqnB"/>
</dbReference>